<reference evidence="1" key="1">
    <citation type="journal article" date="2014" name="Front. Microbiol.">
        <title>High frequency of phylogenetically diverse reductive dehalogenase-homologous genes in deep subseafloor sedimentary metagenomes.</title>
        <authorList>
            <person name="Kawai M."/>
            <person name="Futagami T."/>
            <person name="Toyoda A."/>
            <person name="Takaki Y."/>
            <person name="Nishi S."/>
            <person name="Hori S."/>
            <person name="Arai W."/>
            <person name="Tsubouchi T."/>
            <person name="Morono Y."/>
            <person name="Uchiyama I."/>
            <person name="Ito T."/>
            <person name="Fujiyama A."/>
            <person name="Inagaki F."/>
            <person name="Takami H."/>
        </authorList>
    </citation>
    <scope>NUCLEOTIDE SEQUENCE</scope>
    <source>
        <strain evidence="1">Expedition CK06-06</strain>
    </source>
</reference>
<accession>X1M0I4</accession>
<organism evidence="1">
    <name type="scientific">marine sediment metagenome</name>
    <dbReference type="NCBI Taxonomy" id="412755"/>
    <lineage>
        <taxon>unclassified sequences</taxon>
        <taxon>metagenomes</taxon>
        <taxon>ecological metagenomes</taxon>
    </lineage>
</organism>
<dbReference type="PROSITE" id="PS51257">
    <property type="entry name" value="PROKAR_LIPOPROTEIN"/>
    <property type="match status" value="1"/>
</dbReference>
<dbReference type="AlphaFoldDB" id="X1M0I4"/>
<sequence length="203" mass="24083">MNFFKKISPKFVAFLIIVYLSFTLIGCPPKSAKKILEETTPKETVEESEEEVEEIVVEESPEEEKDLLKEEFLESIKDYEITFKAIEYAEVNLKICMDRIDIETETFLLTNDEVASRYLELASQIRKDSFGLKIILKSNNKEEEKIIELIDTWFYKMKKSYEYLAKYYWGDGAIYEIKSDELKEEADKIYDEYNKAIKEYKEK</sequence>
<dbReference type="EMBL" id="BARV01009046">
    <property type="protein sequence ID" value="GAI11561.1"/>
    <property type="molecule type" value="Genomic_DNA"/>
</dbReference>
<proteinExistence type="predicted"/>
<comment type="caution">
    <text evidence="1">The sequence shown here is derived from an EMBL/GenBank/DDBJ whole genome shotgun (WGS) entry which is preliminary data.</text>
</comment>
<evidence type="ECO:0000313" key="1">
    <source>
        <dbReference type="EMBL" id="GAI11561.1"/>
    </source>
</evidence>
<protein>
    <submittedName>
        <fullName evidence="1">Uncharacterized protein</fullName>
    </submittedName>
</protein>
<gene>
    <name evidence="1" type="ORF">S06H3_17984</name>
</gene>
<name>X1M0I4_9ZZZZ</name>